<dbReference type="Proteomes" id="UP000823561">
    <property type="component" value="Chromosome 7"/>
</dbReference>
<organism evidence="2 3">
    <name type="scientific">Alosa alosa</name>
    <name type="common">allis shad</name>
    <dbReference type="NCBI Taxonomy" id="278164"/>
    <lineage>
        <taxon>Eukaryota</taxon>
        <taxon>Metazoa</taxon>
        <taxon>Chordata</taxon>
        <taxon>Craniata</taxon>
        <taxon>Vertebrata</taxon>
        <taxon>Euteleostomi</taxon>
        <taxon>Actinopterygii</taxon>
        <taxon>Neopterygii</taxon>
        <taxon>Teleostei</taxon>
        <taxon>Clupei</taxon>
        <taxon>Clupeiformes</taxon>
        <taxon>Clupeoidei</taxon>
        <taxon>Clupeidae</taxon>
        <taxon>Alosa</taxon>
    </lineage>
</organism>
<gene>
    <name evidence="2" type="ORF">AALO_G00103860</name>
</gene>
<feature type="compositionally biased region" description="Polar residues" evidence="1">
    <location>
        <begin position="97"/>
        <end position="107"/>
    </location>
</feature>
<name>A0AAV6GVJ7_9TELE</name>
<dbReference type="EMBL" id="JADWDJ010000007">
    <property type="protein sequence ID" value="KAG5278890.1"/>
    <property type="molecule type" value="Genomic_DNA"/>
</dbReference>
<accession>A0AAV6GVJ7</accession>
<dbReference type="AlphaFoldDB" id="A0AAV6GVJ7"/>
<evidence type="ECO:0000256" key="1">
    <source>
        <dbReference type="SAM" id="MobiDB-lite"/>
    </source>
</evidence>
<sequence>MRDGMKGQEVVEARRLERAGLPPHWRDVRDWSIEKRQCHRAWVHDVQSLLNSMAQQLSASLERYPRPEYPPGTRQRFLLSQSRVRLPPISTHHLPHGTTTNPLPRVS</sequence>
<evidence type="ECO:0000313" key="3">
    <source>
        <dbReference type="Proteomes" id="UP000823561"/>
    </source>
</evidence>
<feature type="region of interest" description="Disordered" evidence="1">
    <location>
        <begin position="88"/>
        <end position="107"/>
    </location>
</feature>
<proteinExistence type="predicted"/>
<keyword evidence="3" id="KW-1185">Reference proteome</keyword>
<comment type="caution">
    <text evidence="2">The sequence shown here is derived from an EMBL/GenBank/DDBJ whole genome shotgun (WGS) entry which is preliminary data.</text>
</comment>
<protein>
    <submittedName>
        <fullName evidence="2">Uncharacterized protein</fullName>
    </submittedName>
</protein>
<reference evidence="2" key="1">
    <citation type="submission" date="2020-10" db="EMBL/GenBank/DDBJ databases">
        <title>Chromosome-scale genome assembly of the Allis shad, Alosa alosa.</title>
        <authorList>
            <person name="Margot Z."/>
            <person name="Christophe K."/>
            <person name="Cabau C."/>
            <person name="Louis A."/>
            <person name="Berthelot C."/>
            <person name="Parey E."/>
            <person name="Roest Crollius H."/>
            <person name="Montfort J."/>
            <person name="Robinson-Rechavi M."/>
            <person name="Bucao C."/>
            <person name="Bouchez O."/>
            <person name="Gislard M."/>
            <person name="Lluch J."/>
            <person name="Milhes M."/>
            <person name="Lampietro C."/>
            <person name="Lopez Roques C."/>
            <person name="Donnadieu C."/>
            <person name="Braasch I."/>
            <person name="Desvignes T."/>
            <person name="Postlethwait J."/>
            <person name="Bobe J."/>
            <person name="Guiguen Y."/>
        </authorList>
    </citation>
    <scope>NUCLEOTIDE SEQUENCE</scope>
    <source>
        <strain evidence="2">M-15738</strain>
        <tissue evidence="2">Blood</tissue>
    </source>
</reference>
<evidence type="ECO:0000313" key="2">
    <source>
        <dbReference type="EMBL" id="KAG5278890.1"/>
    </source>
</evidence>